<comment type="caution">
    <text evidence="11">The sequence shown here is derived from an EMBL/GenBank/DDBJ whole genome shotgun (WGS) entry which is preliminary data.</text>
</comment>
<organism evidence="11 12">
    <name type="scientific">Talaromyces atroroseus</name>
    <dbReference type="NCBI Taxonomy" id="1441469"/>
    <lineage>
        <taxon>Eukaryota</taxon>
        <taxon>Fungi</taxon>
        <taxon>Dikarya</taxon>
        <taxon>Ascomycota</taxon>
        <taxon>Pezizomycotina</taxon>
        <taxon>Eurotiomycetes</taxon>
        <taxon>Eurotiomycetidae</taxon>
        <taxon>Eurotiales</taxon>
        <taxon>Trichocomaceae</taxon>
        <taxon>Talaromyces</taxon>
        <taxon>Talaromyces sect. Trachyspermi</taxon>
    </lineage>
</organism>
<feature type="chain" id="PRO_5012072679" description="Tetratricopeptide repeat and J domain-containing co-chaperone DNJ1" evidence="9">
    <location>
        <begin position="24"/>
        <end position="525"/>
    </location>
</feature>
<accession>A0A1Q5QAF9</accession>
<feature type="compositionally biased region" description="Gly residues" evidence="8">
    <location>
        <begin position="488"/>
        <end position="501"/>
    </location>
</feature>
<dbReference type="RefSeq" id="XP_020123054.1">
    <property type="nucleotide sequence ID" value="XM_020261825.1"/>
</dbReference>
<dbReference type="GO" id="GO:0051087">
    <property type="term" value="F:protein-folding chaperone binding"/>
    <property type="evidence" value="ECO:0007669"/>
    <property type="project" value="TreeGrafter"/>
</dbReference>
<feature type="region of interest" description="Disordered" evidence="8">
    <location>
        <begin position="459"/>
        <end position="508"/>
    </location>
</feature>
<evidence type="ECO:0000256" key="6">
    <source>
        <dbReference type="ARBA" id="ARBA00073740"/>
    </source>
</evidence>
<evidence type="ECO:0000313" key="12">
    <source>
        <dbReference type="Proteomes" id="UP000214365"/>
    </source>
</evidence>
<feature type="signal peptide" evidence="9">
    <location>
        <begin position="1"/>
        <end position="23"/>
    </location>
</feature>
<dbReference type="GO" id="GO:0034975">
    <property type="term" value="P:protein folding in endoplasmic reticulum"/>
    <property type="evidence" value="ECO:0007669"/>
    <property type="project" value="TreeGrafter"/>
</dbReference>
<protein>
    <recommendedName>
        <fullName evidence="6">Tetratricopeptide repeat and J domain-containing co-chaperone DNJ1</fullName>
    </recommendedName>
</protein>
<dbReference type="PRINTS" id="PR00625">
    <property type="entry name" value="JDOMAIN"/>
</dbReference>
<keyword evidence="2 9" id="KW-0732">Signal</keyword>
<dbReference type="Pfam" id="PF13174">
    <property type="entry name" value="TPR_6"/>
    <property type="match status" value="1"/>
</dbReference>
<dbReference type="InterPro" id="IPR001623">
    <property type="entry name" value="DnaJ_domain"/>
</dbReference>
<gene>
    <name evidence="11" type="ORF">UA08_02089</name>
</gene>
<dbReference type="InterPro" id="IPR019734">
    <property type="entry name" value="TPR_rpt"/>
</dbReference>
<dbReference type="CDD" id="cd06257">
    <property type="entry name" value="DnaJ"/>
    <property type="match status" value="1"/>
</dbReference>
<dbReference type="GeneID" id="31001844"/>
<dbReference type="SUPFAM" id="SSF46565">
    <property type="entry name" value="Chaperone J-domain"/>
    <property type="match status" value="1"/>
</dbReference>
<evidence type="ECO:0000256" key="5">
    <source>
        <dbReference type="ARBA" id="ARBA00022824"/>
    </source>
</evidence>
<sequence>MLLPTKQFAILLACAAAGSSLQADIPADVPVASLISSAKSHLATGSPRDALAYFDAAVARDPTNYLTIFQRGATYLSLGRDTQAVDDFNRVLELKPDFDGALLQRSRIKAKTADWTGAKDDLAKAGKKSSPDYAELEEAQAAEKVAQQAEAKGDWETCVSQATVAIMKANAALSLRRTRSHCRFEKGDIQEALGDLAHILQISPGSVEPHLQISSTLFYALGDTERAIAQIRKCLHSDPDSKSCSRLFRTEKQHVKSLDRLKEFMEKRKFTNAINLLVGTADESGMISDVEEEVKEAREAGFIHPNAPDELYTSLIETTCEVYRAMNSKKAKSYCADTLRLKPHSLHALLYQAQSQIDEDQFEQAIQTLQVARDHHQGSREVQELLQKAQVLLKRSKQKDYYKVLEVSRDADDRTIKRAYRQLTKLHHPDKSMAQGVSKEDAEKKMAAINEAYEVLSDPELRARYDSGDDPNDPESQRGGNPFHGHPFGAGRGGGGGGGGQQFFFQQGGNSHFKFSGQSFNFPGF</sequence>
<dbReference type="FunFam" id="1.10.287.110:FF:000083">
    <property type="entry name" value="DnaJ and TPR domain protein"/>
    <property type="match status" value="1"/>
</dbReference>
<evidence type="ECO:0000313" key="11">
    <source>
        <dbReference type="EMBL" id="OKL62933.1"/>
    </source>
</evidence>
<dbReference type="InterPro" id="IPR011990">
    <property type="entry name" value="TPR-like_helical_dom_sf"/>
</dbReference>
<keyword evidence="12" id="KW-1185">Reference proteome</keyword>
<dbReference type="Pfam" id="PF13432">
    <property type="entry name" value="TPR_16"/>
    <property type="match status" value="1"/>
</dbReference>
<dbReference type="PROSITE" id="PS50076">
    <property type="entry name" value="DNAJ_2"/>
    <property type="match status" value="1"/>
</dbReference>
<dbReference type="OrthoDB" id="1726119at2759"/>
<dbReference type="InterPro" id="IPR051727">
    <property type="entry name" value="DnaJ_C3_Co-chaperones"/>
</dbReference>
<dbReference type="Pfam" id="PF00226">
    <property type="entry name" value="DnaJ"/>
    <property type="match status" value="1"/>
</dbReference>
<dbReference type="PROSITE" id="PS50005">
    <property type="entry name" value="TPR"/>
    <property type="match status" value="1"/>
</dbReference>
<dbReference type="GO" id="GO:0005788">
    <property type="term" value="C:endoplasmic reticulum lumen"/>
    <property type="evidence" value="ECO:0007669"/>
    <property type="project" value="UniProtKB-SubCell"/>
</dbReference>
<dbReference type="SUPFAM" id="SSF48452">
    <property type="entry name" value="TPR-like"/>
    <property type="match status" value="2"/>
</dbReference>
<keyword evidence="5" id="KW-0256">Endoplasmic reticulum</keyword>
<evidence type="ECO:0000256" key="7">
    <source>
        <dbReference type="PROSITE-ProRule" id="PRU00339"/>
    </source>
</evidence>
<dbReference type="FunFam" id="1.25.40.10:FF:000224">
    <property type="entry name" value="DnaJ and TPR domain protein"/>
    <property type="match status" value="1"/>
</dbReference>
<feature type="domain" description="J" evidence="10">
    <location>
        <begin position="400"/>
        <end position="469"/>
    </location>
</feature>
<evidence type="ECO:0000256" key="9">
    <source>
        <dbReference type="SAM" id="SignalP"/>
    </source>
</evidence>
<evidence type="ECO:0000259" key="10">
    <source>
        <dbReference type="PROSITE" id="PS50076"/>
    </source>
</evidence>
<dbReference type="SMART" id="SM00028">
    <property type="entry name" value="TPR"/>
    <property type="match status" value="3"/>
</dbReference>
<keyword evidence="4 7" id="KW-0802">TPR repeat</keyword>
<reference evidence="11 12" key="1">
    <citation type="submission" date="2015-06" db="EMBL/GenBank/DDBJ databases">
        <title>Talaromyces atroroseus IBT 11181 draft genome.</title>
        <authorList>
            <person name="Rasmussen K.B."/>
            <person name="Rasmussen S."/>
            <person name="Petersen B."/>
            <person name="Sicheritz-Ponten T."/>
            <person name="Mortensen U.H."/>
            <person name="Thrane U."/>
        </authorList>
    </citation>
    <scope>NUCLEOTIDE SEQUENCE [LARGE SCALE GENOMIC DNA]</scope>
    <source>
        <strain evidence="11 12">IBT 11181</strain>
    </source>
</reference>
<dbReference type="Gene3D" id="1.25.40.10">
    <property type="entry name" value="Tetratricopeptide repeat domain"/>
    <property type="match status" value="1"/>
</dbReference>
<dbReference type="PANTHER" id="PTHR44140">
    <property type="entry name" value="LD25575P"/>
    <property type="match status" value="1"/>
</dbReference>
<keyword evidence="3" id="KW-0677">Repeat</keyword>
<dbReference type="InterPro" id="IPR036869">
    <property type="entry name" value="J_dom_sf"/>
</dbReference>
<dbReference type="SMART" id="SM00271">
    <property type="entry name" value="DnaJ"/>
    <property type="match status" value="1"/>
</dbReference>
<feature type="repeat" description="TPR" evidence="7">
    <location>
        <begin position="65"/>
        <end position="98"/>
    </location>
</feature>
<dbReference type="EMBL" id="LFMY01000002">
    <property type="protein sequence ID" value="OKL62933.1"/>
    <property type="molecule type" value="Genomic_DNA"/>
</dbReference>
<dbReference type="STRING" id="1441469.A0A1Q5QAF9"/>
<evidence type="ECO:0000256" key="2">
    <source>
        <dbReference type="ARBA" id="ARBA00022729"/>
    </source>
</evidence>
<dbReference type="PANTHER" id="PTHR44140:SF2">
    <property type="entry name" value="LD25575P"/>
    <property type="match status" value="1"/>
</dbReference>
<evidence type="ECO:0000256" key="4">
    <source>
        <dbReference type="ARBA" id="ARBA00022803"/>
    </source>
</evidence>
<dbReference type="AlphaFoldDB" id="A0A1Q5QAF9"/>
<dbReference type="Gene3D" id="1.10.287.110">
    <property type="entry name" value="DnaJ domain"/>
    <property type="match status" value="1"/>
</dbReference>
<comment type="subcellular location">
    <subcellularLocation>
        <location evidence="1">Endoplasmic reticulum lumen</location>
    </subcellularLocation>
</comment>
<proteinExistence type="predicted"/>
<dbReference type="Proteomes" id="UP000214365">
    <property type="component" value="Unassembled WGS sequence"/>
</dbReference>
<name>A0A1Q5QAF9_TALAT</name>
<evidence type="ECO:0000256" key="3">
    <source>
        <dbReference type="ARBA" id="ARBA00022737"/>
    </source>
</evidence>
<evidence type="ECO:0000256" key="8">
    <source>
        <dbReference type="SAM" id="MobiDB-lite"/>
    </source>
</evidence>
<dbReference type="GO" id="GO:0051787">
    <property type="term" value="F:misfolded protein binding"/>
    <property type="evidence" value="ECO:0007669"/>
    <property type="project" value="TreeGrafter"/>
</dbReference>
<evidence type="ECO:0000256" key="1">
    <source>
        <dbReference type="ARBA" id="ARBA00004319"/>
    </source>
</evidence>